<organism evidence="6">
    <name type="scientific">Tetraodon nigroviridis</name>
    <name type="common">Spotted green pufferfish</name>
    <name type="synonym">Chelonodon nigroviridis</name>
    <dbReference type="NCBI Taxonomy" id="99883"/>
    <lineage>
        <taxon>Eukaryota</taxon>
        <taxon>Metazoa</taxon>
        <taxon>Chordata</taxon>
        <taxon>Craniata</taxon>
        <taxon>Vertebrata</taxon>
        <taxon>Euteleostomi</taxon>
        <taxon>Actinopterygii</taxon>
        <taxon>Neopterygii</taxon>
        <taxon>Teleostei</taxon>
        <taxon>Neoteleostei</taxon>
        <taxon>Acanthomorphata</taxon>
        <taxon>Eupercaria</taxon>
        <taxon>Tetraodontiformes</taxon>
        <taxon>Tetradontoidea</taxon>
        <taxon>Tetraodontidae</taxon>
        <taxon>Tetraodon</taxon>
    </lineage>
</organism>
<feature type="transmembrane region" description="Helical" evidence="5">
    <location>
        <begin position="175"/>
        <end position="194"/>
    </location>
</feature>
<dbReference type="PANTHER" id="PTHR10924">
    <property type="entry name" value="MAJOR FACILITATOR SUPERFAMILY PROTEIN-RELATED"/>
    <property type="match status" value="1"/>
</dbReference>
<feature type="transmembrane region" description="Helical" evidence="5">
    <location>
        <begin position="311"/>
        <end position="337"/>
    </location>
</feature>
<keyword evidence="4 5" id="KW-0472">Membrane</keyword>
<feature type="transmembrane region" description="Helical" evidence="5">
    <location>
        <begin position="278"/>
        <end position="299"/>
    </location>
</feature>
<sequence>TRLYRRRFAVLAVFSLYSLVNAFQWIQYSSIANVFTRFYGVSSDQVDWLSIVYMAAYVPLIFPATWLLDRRGLRLTALLGAGLNCAGAWLKCASVSRELFGVTLAAQVVCSVGQVFILGLPSRIASVWFGPREVSTACATAVLGNQLGTAIGFLLPPVLVPNTDPEQMSGHIRLMFYGCAAVSTGLFLLAVLVIQDRPPAPPSHAQAVLPDSPPEDYSYQRSIFSLGRNRAFVLLLVSYGEASTLVSAGIMTGAFYSVSTLLNQMVLLCYQNQELNTGRIGLTLVVAGMVGSVLCGVWLDYSKTYRVTTLAVYVLSFLFMVVFTFTLDLGNISLVFFTAGALGWVEERLPPQAPCGAAASALLAPRFFMTGYLPLGFEFAVEITYPESEGTSSGLLNAFAQIFGIIFTLIQGRLISDRGPLAGNLFLCVWIFLGIILTGELCVHVCVHPGGVLLRRVRNADVLALPRCRSTCVLVPENADL</sequence>
<dbReference type="EMBL" id="CAAE01007053">
    <property type="protein sequence ID" value="CAF89538.1"/>
    <property type="molecule type" value="Genomic_DNA"/>
</dbReference>
<comment type="caution">
    <text evidence="6">The sequence shown here is derived from an EMBL/GenBank/DDBJ whole genome shotgun (WGS) entry which is preliminary data.</text>
</comment>
<dbReference type="OrthoDB" id="422206at2759"/>
<dbReference type="InterPro" id="IPR036259">
    <property type="entry name" value="MFS_trans_sf"/>
</dbReference>
<reference evidence="6" key="2">
    <citation type="submission" date="2004-02" db="EMBL/GenBank/DDBJ databases">
        <authorList>
            <consortium name="Genoscope"/>
            <consortium name="Whitehead Institute Centre for Genome Research"/>
        </authorList>
    </citation>
    <scope>NUCLEOTIDE SEQUENCE</scope>
</reference>
<evidence type="ECO:0000256" key="3">
    <source>
        <dbReference type="ARBA" id="ARBA00022989"/>
    </source>
</evidence>
<feature type="transmembrane region" description="Helical" evidence="5">
    <location>
        <begin position="46"/>
        <end position="68"/>
    </location>
</feature>
<dbReference type="KEGG" id="tng:GSTEN00003472G001"/>
<gene>
    <name evidence="6" type="ORF">GSTENG00003472001</name>
</gene>
<keyword evidence="2 5" id="KW-0812">Transmembrane</keyword>
<reference evidence="6" key="1">
    <citation type="journal article" date="2004" name="Nature">
        <title>Genome duplication in the teleost fish Tetraodon nigroviridis reveals the early vertebrate proto-karyotype.</title>
        <authorList>
            <person name="Jaillon O."/>
            <person name="Aury J.-M."/>
            <person name="Brunet F."/>
            <person name="Petit J.-L."/>
            <person name="Stange-Thomann N."/>
            <person name="Mauceli E."/>
            <person name="Bouneau L."/>
            <person name="Fischer C."/>
            <person name="Ozouf-Costaz C."/>
            <person name="Bernot A."/>
            <person name="Nicaud S."/>
            <person name="Jaffe D."/>
            <person name="Fisher S."/>
            <person name="Lutfalla G."/>
            <person name="Dossat C."/>
            <person name="Segurens B."/>
            <person name="Dasilva C."/>
            <person name="Salanoubat M."/>
            <person name="Levy M."/>
            <person name="Boudet N."/>
            <person name="Castellano S."/>
            <person name="Anthouard V."/>
            <person name="Jubin C."/>
            <person name="Castelli V."/>
            <person name="Katinka M."/>
            <person name="Vacherie B."/>
            <person name="Biemont C."/>
            <person name="Skalli Z."/>
            <person name="Cattolico L."/>
            <person name="Poulain J."/>
            <person name="De Berardinis V."/>
            <person name="Cruaud C."/>
            <person name="Duprat S."/>
            <person name="Brottier P."/>
            <person name="Coutanceau J.-P."/>
            <person name="Gouzy J."/>
            <person name="Parra G."/>
            <person name="Lardier G."/>
            <person name="Chapple C."/>
            <person name="McKernan K.J."/>
            <person name="McEwan P."/>
            <person name="Bosak S."/>
            <person name="Kellis M."/>
            <person name="Volff J.-N."/>
            <person name="Guigo R."/>
            <person name="Zody M.C."/>
            <person name="Mesirov J."/>
            <person name="Lindblad-Toh K."/>
            <person name="Birren B."/>
            <person name="Nusbaum C."/>
            <person name="Kahn D."/>
            <person name="Robinson-Rechavi M."/>
            <person name="Laudet V."/>
            <person name="Schachter V."/>
            <person name="Quetier F."/>
            <person name="Saurin W."/>
            <person name="Scarpelli C."/>
            <person name="Wincker P."/>
            <person name="Lander E.S."/>
            <person name="Weissenbach J."/>
            <person name="Roest Crollius H."/>
        </authorList>
    </citation>
    <scope>NUCLEOTIDE SEQUENCE [LARGE SCALE GENOMIC DNA]</scope>
</reference>
<evidence type="ECO:0000256" key="5">
    <source>
        <dbReference type="SAM" id="Phobius"/>
    </source>
</evidence>
<feature type="transmembrane region" description="Helical" evidence="5">
    <location>
        <begin position="231"/>
        <end position="258"/>
    </location>
</feature>
<proteinExistence type="predicted"/>
<evidence type="ECO:0000256" key="1">
    <source>
        <dbReference type="ARBA" id="ARBA00004141"/>
    </source>
</evidence>
<accession>Q4TC44</accession>
<dbReference type="SUPFAM" id="SSF103473">
    <property type="entry name" value="MFS general substrate transporter"/>
    <property type="match status" value="1"/>
</dbReference>
<dbReference type="GO" id="GO:0097037">
    <property type="term" value="P:heme export"/>
    <property type="evidence" value="ECO:0007669"/>
    <property type="project" value="TreeGrafter"/>
</dbReference>
<keyword evidence="3 5" id="KW-1133">Transmembrane helix</keyword>
<feature type="transmembrane region" description="Helical" evidence="5">
    <location>
        <begin position="357"/>
        <end position="375"/>
    </location>
</feature>
<dbReference type="GO" id="GO:0016020">
    <property type="term" value="C:membrane"/>
    <property type="evidence" value="ECO:0007669"/>
    <property type="project" value="UniProtKB-SubCell"/>
</dbReference>
<dbReference type="Gene3D" id="1.20.1250.20">
    <property type="entry name" value="MFS general substrate transporter like domains"/>
    <property type="match status" value="2"/>
</dbReference>
<evidence type="ECO:0000313" key="6">
    <source>
        <dbReference type="EMBL" id="CAF89538.1"/>
    </source>
</evidence>
<dbReference type="Pfam" id="PF07690">
    <property type="entry name" value="MFS_1"/>
    <property type="match status" value="1"/>
</dbReference>
<dbReference type="PANTHER" id="PTHR10924:SF2">
    <property type="entry name" value="HEME TRANSPORTER FLVCR1"/>
    <property type="match status" value="1"/>
</dbReference>
<dbReference type="GO" id="GO:0020037">
    <property type="term" value="F:heme binding"/>
    <property type="evidence" value="ECO:0007669"/>
    <property type="project" value="TreeGrafter"/>
</dbReference>
<comment type="subcellular location">
    <subcellularLocation>
        <location evidence="1">Membrane</location>
        <topology evidence="1">Multi-pass membrane protein</topology>
    </subcellularLocation>
</comment>
<feature type="transmembrane region" description="Helical" evidence="5">
    <location>
        <begin position="395"/>
        <end position="415"/>
    </location>
</feature>
<dbReference type="GO" id="GO:0030218">
    <property type="term" value="P:erythrocyte differentiation"/>
    <property type="evidence" value="ECO:0007669"/>
    <property type="project" value="TreeGrafter"/>
</dbReference>
<dbReference type="InterPro" id="IPR049680">
    <property type="entry name" value="FLVCR1-2_SLC49-like"/>
</dbReference>
<dbReference type="GO" id="GO:0006839">
    <property type="term" value="P:mitochondrial transport"/>
    <property type="evidence" value="ECO:0007669"/>
    <property type="project" value="TreeGrafter"/>
</dbReference>
<evidence type="ECO:0000256" key="4">
    <source>
        <dbReference type="ARBA" id="ARBA00023136"/>
    </source>
</evidence>
<dbReference type="FunFam" id="1.20.1250.20:FF:000101">
    <property type="entry name" value="feline leukemia virus subgroup C receptor-related protein 2"/>
    <property type="match status" value="1"/>
</dbReference>
<dbReference type="GO" id="GO:0015232">
    <property type="term" value="F:heme transmembrane transporter activity"/>
    <property type="evidence" value="ECO:0007669"/>
    <property type="project" value="TreeGrafter"/>
</dbReference>
<protein>
    <submittedName>
        <fullName evidence="6">(spotted green pufferfish) hypothetical protein</fullName>
    </submittedName>
</protein>
<dbReference type="AlphaFoldDB" id="Q4TC44"/>
<dbReference type="InterPro" id="IPR011701">
    <property type="entry name" value="MFS"/>
</dbReference>
<feature type="transmembrane region" description="Helical" evidence="5">
    <location>
        <begin position="421"/>
        <end position="447"/>
    </location>
</feature>
<evidence type="ECO:0000256" key="2">
    <source>
        <dbReference type="ARBA" id="ARBA00022692"/>
    </source>
</evidence>
<feature type="transmembrane region" description="Helical" evidence="5">
    <location>
        <begin position="102"/>
        <end position="122"/>
    </location>
</feature>
<feature type="non-terminal residue" evidence="6">
    <location>
        <position position="481"/>
    </location>
</feature>
<dbReference type="GO" id="GO:0005739">
    <property type="term" value="C:mitochondrion"/>
    <property type="evidence" value="ECO:0007669"/>
    <property type="project" value="TreeGrafter"/>
</dbReference>
<name>Q4TC44_TETNG</name>